<dbReference type="InterPro" id="IPR050638">
    <property type="entry name" value="AA-Vitamin_Transporters"/>
</dbReference>
<feature type="domain" description="EamA" evidence="7">
    <location>
        <begin position="188"/>
        <end position="319"/>
    </location>
</feature>
<accession>A0A2T7UWJ2</accession>
<feature type="transmembrane region" description="Helical" evidence="6">
    <location>
        <begin position="186"/>
        <end position="206"/>
    </location>
</feature>
<feature type="transmembrane region" description="Helical" evidence="6">
    <location>
        <begin position="100"/>
        <end position="119"/>
    </location>
</feature>
<evidence type="ECO:0000313" key="9">
    <source>
        <dbReference type="Proteomes" id="UP000244810"/>
    </source>
</evidence>
<comment type="caution">
    <text evidence="8">The sequence shown here is derived from an EMBL/GenBank/DDBJ whole genome shotgun (WGS) entry which is preliminary data.</text>
</comment>
<feature type="transmembrane region" description="Helical" evidence="6">
    <location>
        <begin position="278"/>
        <end position="297"/>
    </location>
</feature>
<feature type="transmembrane region" description="Helical" evidence="6">
    <location>
        <begin position="157"/>
        <end position="174"/>
    </location>
</feature>
<feature type="transmembrane region" description="Helical" evidence="6">
    <location>
        <begin position="44"/>
        <end position="64"/>
    </location>
</feature>
<evidence type="ECO:0000256" key="3">
    <source>
        <dbReference type="ARBA" id="ARBA00022692"/>
    </source>
</evidence>
<sequence>MTRPRSWAAITRVAGSPSARRSPLAISPRGIWPAAMTDRQAQGVALGFLAALSWGVYNVGAEIGQASGFRPADLALLRYGGAALLMAPLLFLARHRLPPLRRVAVLALMVGPLFALAFNEGFQRAPLSHAVVIGPGMSMLVANLLDRWTGGQRLGWRRFLGIAVLIGGLLIIASDAPAARAGRGSVLAGDLFFVLSGSLWGVYVFTMGRWKLPAVETTAAIATLATLVYLPLYLWIWGWPAMAPALWAEQVFYQGAVGGCLAFVIFAAAVIRLGAGRAALFSALVPGSAVLLAIPLAGQWPNATQWAGVAVTTLGLMISLDLRRGLPEGQQACSRGRGTA</sequence>
<organism evidence="8 9">
    <name type="scientific">Pararhodobacter aggregans</name>
    <dbReference type="NCBI Taxonomy" id="404875"/>
    <lineage>
        <taxon>Bacteria</taxon>
        <taxon>Pseudomonadati</taxon>
        <taxon>Pseudomonadota</taxon>
        <taxon>Alphaproteobacteria</taxon>
        <taxon>Rhodobacterales</taxon>
        <taxon>Paracoccaceae</taxon>
        <taxon>Pararhodobacter</taxon>
    </lineage>
</organism>
<keyword evidence="4 6" id="KW-1133">Transmembrane helix</keyword>
<protein>
    <recommendedName>
        <fullName evidence="7">EamA domain-containing protein</fullName>
    </recommendedName>
</protein>
<feature type="transmembrane region" description="Helical" evidence="6">
    <location>
        <begin position="218"/>
        <end position="239"/>
    </location>
</feature>
<evidence type="ECO:0000259" key="7">
    <source>
        <dbReference type="Pfam" id="PF00892"/>
    </source>
</evidence>
<dbReference type="Pfam" id="PF00892">
    <property type="entry name" value="EamA"/>
    <property type="match status" value="2"/>
</dbReference>
<proteinExistence type="inferred from homology"/>
<dbReference type="InterPro" id="IPR000620">
    <property type="entry name" value="EamA_dom"/>
</dbReference>
<reference evidence="8 9" key="1">
    <citation type="journal article" date="2011" name="Syst. Appl. Microbiol.">
        <title>Defluviimonas denitrificans gen. nov., sp. nov., and Pararhodobacter aggregans gen. nov., sp. nov., non-phototrophic Rhodobacteraceae from the biofilter of a marine aquaculture.</title>
        <authorList>
            <person name="Foesel B.U."/>
            <person name="Drake H.L."/>
            <person name="Schramm A."/>
        </authorList>
    </citation>
    <scope>NUCLEOTIDE SEQUENCE [LARGE SCALE GENOMIC DNA]</scope>
    <source>
        <strain evidence="8 9">D1-19</strain>
    </source>
</reference>
<keyword evidence="5 6" id="KW-0472">Membrane</keyword>
<dbReference type="GO" id="GO:0016020">
    <property type="term" value="C:membrane"/>
    <property type="evidence" value="ECO:0007669"/>
    <property type="project" value="UniProtKB-SubCell"/>
</dbReference>
<evidence type="ECO:0000256" key="4">
    <source>
        <dbReference type="ARBA" id="ARBA00022989"/>
    </source>
</evidence>
<dbReference type="AlphaFoldDB" id="A0A2T7UWJ2"/>
<dbReference type="PANTHER" id="PTHR32322">
    <property type="entry name" value="INNER MEMBRANE TRANSPORTER"/>
    <property type="match status" value="1"/>
</dbReference>
<keyword evidence="3 6" id="KW-0812">Transmembrane</keyword>
<evidence type="ECO:0000313" key="8">
    <source>
        <dbReference type="EMBL" id="PVE48928.1"/>
    </source>
</evidence>
<name>A0A2T7UWJ2_9RHOB</name>
<dbReference type="SUPFAM" id="SSF103481">
    <property type="entry name" value="Multidrug resistance efflux transporter EmrE"/>
    <property type="match status" value="2"/>
</dbReference>
<dbReference type="InterPro" id="IPR037185">
    <property type="entry name" value="EmrE-like"/>
</dbReference>
<feature type="transmembrane region" description="Helical" evidence="6">
    <location>
        <begin position="251"/>
        <end position="271"/>
    </location>
</feature>
<evidence type="ECO:0000256" key="5">
    <source>
        <dbReference type="ARBA" id="ARBA00023136"/>
    </source>
</evidence>
<feature type="transmembrane region" description="Helical" evidence="6">
    <location>
        <begin position="76"/>
        <end position="93"/>
    </location>
</feature>
<keyword evidence="9" id="KW-1185">Reference proteome</keyword>
<evidence type="ECO:0000256" key="2">
    <source>
        <dbReference type="ARBA" id="ARBA00007362"/>
    </source>
</evidence>
<dbReference type="EMBL" id="QDDR01000001">
    <property type="protein sequence ID" value="PVE48928.1"/>
    <property type="molecule type" value="Genomic_DNA"/>
</dbReference>
<feature type="domain" description="EamA" evidence="7">
    <location>
        <begin position="43"/>
        <end position="173"/>
    </location>
</feature>
<dbReference type="PANTHER" id="PTHR32322:SF2">
    <property type="entry name" value="EAMA DOMAIN-CONTAINING PROTEIN"/>
    <property type="match status" value="1"/>
</dbReference>
<evidence type="ECO:0000256" key="6">
    <source>
        <dbReference type="SAM" id="Phobius"/>
    </source>
</evidence>
<feature type="transmembrane region" description="Helical" evidence="6">
    <location>
        <begin position="125"/>
        <end position="145"/>
    </location>
</feature>
<comment type="similarity">
    <text evidence="2">Belongs to the EamA transporter family.</text>
</comment>
<evidence type="ECO:0000256" key="1">
    <source>
        <dbReference type="ARBA" id="ARBA00004141"/>
    </source>
</evidence>
<dbReference type="Proteomes" id="UP000244810">
    <property type="component" value="Unassembled WGS sequence"/>
</dbReference>
<comment type="subcellular location">
    <subcellularLocation>
        <location evidence="1">Membrane</location>
        <topology evidence="1">Multi-pass membrane protein</topology>
    </subcellularLocation>
</comment>
<gene>
    <name evidence="8" type="ORF">DDE23_00535</name>
</gene>